<dbReference type="InterPro" id="IPR008700">
    <property type="entry name" value="TypeIII_avirulence_cleave"/>
</dbReference>
<feature type="domain" description="RIN4 pathogenic type III effector avirulence factor Avr cleavage site" evidence="2">
    <location>
        <begin position="20"/>
        <end position="49"/>
    </location>
</feature>
<dbReference type="AlphaFoldDB" id="A0A978V2Q9"/>
<evidence type="ECO:0000313" key="4">
    <source>
        <dbReference type="Proteomes" id="UP000813462"/>
    </source>
</evidence>
<evidence type="ECO:0000259" key="2">
    <source>
        <dbReference type="Pfam" id="PF05627"/>
    </source>
</evidence>
<dbReference type="PANTHER" id="PTHR33159">
    <property type="entry name" value="RPM1-INTERACTING PROTEIN 4 (RIN4) FAMILY PROTEIN"/>
    <property type="match status" value="1"/>
</dbReference>
<proteinExistence type="predicted"/>
<comment type="caution">
    <text evidence="3">The sequence shown here is derived from an EMBL/GenBank/DDBJ whole genome shotgun (WGS) entry which is preliminary data.</text>
</comment>
<gene>
    <name evidence="3" type="ORF">FEM48_Zijuj07G0054800</name>
</gene>
<feature type="region of interest" description="Disordered" evidence="1">
    <location>
        <begin position="161"/>
        <end position="300"/>
    </location>
</feature>
<feature type="compositionally biased region" description="Polar residues" evidence="1">
    <location>
        <begin position="218"/>
        <end position="230"/>
    </location>
</feature>
<protein>
    <recommendedName>
        <fullName evidence="2">RIN4 pathogenic type III effector avirulence factor Avr cleavage site domain-containing protein</fullName>
    </recommendedName>
</protein>
<feature type="domain" description="RIN4 pathogenic type III effector avirulence factor Avr cleavage site" evidence="2">
    <location>
        <begin position="285"/>
        <end position="318"/>
    </location>
</feature>
<reference evidence="3" key="1">
    <citation type="journal article" date="2021" name="Front. Plant Sci.">
        <title>Chromosome-Scale Genome Assembly for Chinese Sour Jujube and Insights Into Its Genome Evolution and Domestication Signature.</title>
        <authorList>
            <person name="Shen L.-Y."/>
            <person name="Luo H."/>
            <person name="Wang X.-L."/>
            <person name="Wang X.-M."/>
            <person name="Qiu X.-J."/>
            <person name="Liu H."/>
            <person name="Zhou S.-S."/>
            <person name="Jia K.-H."/>
            <person name="Nie S."/>
            <person name="Bao Y.-T."/>
            <person name="Zhang R.-G."/>
            <person name="Yun Q.-Z."/>
            <person name="Chai Y.-H."/>
            <person name="Lu J.-Y."/>
            <person name="Li Y."/>
            <person name="Zhao S.-W."/>
            <person name="Mao J.-F."/>
            <person name="Jia S.-G."/>
            <person name="Mao Y.-M."/>
        </authorList>
    </citation>
    <scope>NUCLEOTIDE SEQUENCE</scope>
    <source>
        <strain evidence="3">AT0</strain>
        <tissue evidence="3">Leaf</tissue>
    </source>
</reference>
<feature type="region of interest" description="Disordered" evidence="1">
    <location>
        <begin position="125"/>
        <end position="147"/>
    </location>
</feature>
<dbReference type="Proteomes" id="UP000813462">
    <property type="component" value="Unassembled WGS sequence"/>
</dbReference>
<evidence type="ECO:0000256" key="1">
    <source>
        <dbReference type="SAM" id="MobiDB-lite"/>
    </source>
</evidence>
<dbReference type="Pfam" id="PF05627">
    <property type="entry name" value="AvrRpt-cleavage"/>
    <property type="match status" value="2"/>
</dbReference>
<accession>A0A978V2Q9</accession>
<feature type="compositionally biased region" description="Basic and acidic residues" evidence="1">
    <location>
        <begin position="80"/>
        <end position="107"/>
    </location>
</feature>
<dbReference type="InterPro" id="IPR040387">
    <property type="entry name" value="RIN4/NOI4"/>
</dbReference>
<feature type="compositionally biased region" description="Basic and acidic residues" evidence="1">
    <location>
        <begin position="169"/>
        <end position="190"/>
    </location>
</feature>
<evidence type="ECO:0000313" key="3">
    <source>
        <dbReference type="EMBL" id="KAH7521642.1"/>
    </source>
</evidence>
<feature type="region of interest" description="Disordered" evidence="1">
    <location>
        <begin position="318"/>
        <end position="341"/>
    </location>
</feature>
<dbReference type="PANTHER" id="PTHR33159:SF74">
    <property type="entry name" value="RPM1-INTERACTING PROTEIN 4-LIKE"/>
    <property type="match status" value="1"/>
</dbReference>
<feature type="region of interest" description="Disordered" evidence="1">
    <location>
        <begin position="79"/>
        <end position="107"/>
    </location>
</feature>
<name>A0A978V2Q9_ZIZJJ</name>
<feature type="compositionally biased region" description="Polar residues" evidence="1">
    <location>
        <begin position="328"/>
        <end position="341"/>
    </location>
</feature>
<dbReference type="GO" id="GO:0005886">
    <property type="term" value="C:plasma membrane"/>
    <property type="evidence" value="ECO:0007669"/>
    <property type="project" value="TreeGrafter"/>
</dbReference>
<organism evidence="3 4">
    <name type="scientific">Ziziphus jujuba var. spinosa</name>
    <dbReference type="NCBI Taxonomy" id="714518"/>
    <lineage>
        <taxon>Eukaryota</taxon>
        <taxon>Viridiplantae</taxon>
        <taxon>Streptophyta</taxon>
        <taxon>Embryophyta</taxon>
        <taxon>Tracheophyta</taxon>
        <taxon>Spermatophyta</taxon>
        <taxon>Magnoliopsida</taxon>
        <taxon>eudicotyledons</taxon>
        <taxon>Gunneridae</taxon>
        <taxon>Pentapetalae</taxon>
        <taxon>rosids</taxon>
        <taxon>fabids</taxon>
        <taxon>Rosales</taxon>
        <taxon>Rhamnaceae</taxon>
        <taxon>Paliureae</taxon>
        <taxon>Ziziphus</taxon>
    </lineage>
</organism>
<sequence>MINDKKLGCRKLLQSDSSYQRSNVPKFGDWESEENVEYSAYFDAASKAKAGENMNLNYPRAKPNMFSNNSTQVQASSFKTKLEGKASKEPEIVSPKHERRTSREEADLRRLNNSLLHNDTADQGITLSEQPHGHLRSHGKAQPEAPKGPEELMLLIKRESTMSKQKQHLSQEDSRPRRSLDSSLHHETIGRRVTSNSPLHPLGGRVASNGPAKAMQHNPVSERSIENSPLHQHYQARIGGKGNGVSSPSWERKGSSQHSSHGFAPSTPGRSRLKSITRGNETPDHGSAVPKFGDWDDSNPASGEGYTKIFNLVREEKQNEAGRGPVLTNGTSHSNGQVQYSNENTKSQRCCCFTWRKT</sequence>
<dbReference type="EMBL" id="JAEACU010000007">
    <property type="protein sequence ID" value="KAH7521642.1"/>
    <property type="molecule type" value="Genomic_DNA"/>
</dbReference>